<organism evidence="11 12">
    <name type="scientific">Arcobacter nitrofigilis (strain ATCC 33309 / DSM 7299 / CCUG 15893 / LMG 7604 / NCTC 12251 / CI)</name>
    <name type="common">Campylobacter nitrofigilis</name>
    <dbReference type="NCBI Taxonomy" id="572480"/>
    <lineage>
        <taxon>Bacteria</taxon>
        <taxon>Pseudomonadati</taxon>
        <taxon>Campylobacterota</taxon>
        <taxon>Epsilonproteobacteria</taxon>
        <taxon>Campylobacterales</taxon>
        <taxon>Arcobacteraceae</taxon>
        <taxon>Arcobacter</taxon>
    </lineage>
</organism>
<dbReference type="STRING" id="572480.Arnit_2283"/>
<dbReference type="Gene3D" id="2.20.200.10">
    <property type="entry name" value="Outer membrane efflux proteins (OEP)"/>
    <property type="match status" value="1"/>
</dbReference>
<dbReference type="EMBL" id="CP001999">
    <property type="protein sequence ID" value="ADG93934.1"/>
    <property type="molecule type" value="Genomic_DNA"/>
</dbReference>
<dbReference type="InterPro" id="IPR010131">
    <property type="entry name" value="MdtP/NodT-like"/>
</dbReference>
<evidence type="ECO:0000256" key="4">
    <source>
        <dbReference type="ARBA" id="ARBA00022692"/>
    </source>
</evidence>
<dbReference type="KEGG" id="ant:Arnit_2283"/>
<dbReference type="HOGENOM" id="CLU_012817_13_2_7"/>
<evidence type="ECO:0000256" key="6">
    <source>
        <dbReference type="ARBA" id="ARBA00023136"/>
    </source>
</evidence>
<keyword evidence="5" id="KW-0732">Signal</keyword>
<comment type="subcellular location">
    <subcellularLocation>
        <location evidence="9">Cell membrane</location>
        <topology evidence="9">Lipid-anchor</topology>
    </subcellularLocation>
    <subcellularLocation>
        <location evidence="1">Membrane</location>
    </subcellularLocation>
</comment>
<protein>
    <submittedName>
        <fullName evidence="11">RND efflux system, outer membrane lipoprotein, NodT family</fullName>
    </submittedName>
</protein>
<evidence type="ECO:0000256" key="5">
    <source>
        <dbReference type="ARBA" id="ARBA00022729"/>
    </source>
</evidence>
<evidence type="ECO:0000256" key="2">
    <source>
        <dbReference type="ARBA" id="ARBA00007613"/>
    </source>
</evidence>
<evidence type="ECO:0000313" key="12">
    <source>
        <dbReference type="Proteomes" id="UP000000939"/>
    </source>
</evidence>
<dbReference type="OrthoDB" id="9783163at2"/>
<evidence type="ECO:0000256" key="8">
    <source>
        <dbReference type="ARBA" id="ARBA00023288"/>
    </source>
</evidence>
<dbReference type="AlphaFoldDB" id="D5V0X2"/>
<name>D5V0X2_ARCNC</name>
<evidence type="ECO:0000256" key="7">
    <source>
        <dbReference type="ARBA" id="ARBA00023139"/>
    </source>
</evidence>
<keyword evidence="7 9" id="KW-0564">Palmitate</keyword>
<keyword evidence="10" id="KW-1133">Transmembrane helix</keyword>
<dbReference type="GO" id="GO:0015562">
    <property type="term" value="F:efflux transmembrane transporter activity"/>
    <property type="evidence" value="ECO:0007669"/>
    <property type="project" value="InterPro"/>
</dbReference>
<dbReference type="PANTHER" id="PTHR30203:SF20">
    <property type="entry name" value="MULTIDRUG RESISTANCE OUTER MEMBRANE PROTEIN MDTP-RELATED"/>
    <property type="match status" value="1"/>
</dbReference>
<proteinExistence type="inferred from homology"/>
<dbReference type="RefSeq" id="WP_013136079.1">
    <property type="nucleotide sequence ID" value="NC_014166.1"/>
</dbReference>
<dbReference type="Pfam" id="PF02321">
    <property type="entry name" value="OEP"/>
    <property type="match status" value="2"/>
</dbReference>
<accession>D5V0X2</accession>
<gene>
    <name evidence="11" type="ordered locus">Arnit_2283</name>
</gene>
<keyword evidence="6 9" id="KW-0472">Membrane</keyword>
<keyword evidence="8 9" id="KW-0449">Lipoprotein</keyword>
<dbReference type="SUPFAM" id="SSF56954">
    <property type="entry name" value="Outer membrane efflux proteins (OEP)"/>
    <property type="match status" value="1"/>
</dbReference>
<dbReference type="GO" id="GO:0005886">
    <property type="term" value="C:plasma membrane"/>
    <property type="evidence" value="ECO:0007669"/>
    <property type="project" value="UniProtKB-SubCell"/>
</dbReference>
<reference evidence="11 12" key="1">
    <citation type="journal article" date="2010" name="Stand. Genomic Sci.">
        <title>Complete genome sequence of Arcobacter nitrofigilis type strain (CI).</title>
        <authorList>
            <person name="Pati A."/>
            <person name="Gronow S."/>
            <person name="Lapidus A."/>
            <person name="Copeland A."/>
            <person name="Glavina Del Rio T."/>
            <person name="Nolan M."/>
            <person name="Lucas S."/>
            <person name="Tice H."/>
            <person name="Cheng J.F."/>
            <person name="Han C."/>
            <person name="Chertkov O."/>
            <person name="Bruce D."/>
            <person name="Tapia R."/>
            <person name="Goodwin L."/>
            <person name="Pitluck S."/>
            <person name="Liolios K."/>
            <person name="Ivanova N."/>
            <person name="Mavromatis K."/>
            <person name="Chen A."/>
            <person name="Palaniappan K."/>
            <person name="Land M."/>
            <person name="Hauser L."/>
            <person name="Chang Y.J."/>
            <person name="Jeffries C.D."/>
            <person name="Detter J.C."/>
            <person name="Rohde M."/>
            <person name="Goker M."/>
            <person name="Bristow J."/>
            <person name="Eisen J.A."/>
            <person name="Markowitz V."/>
            <person name="Hugenholtz P."/>
            <person name="Klenk H.P."/>
            <person name="Kyrpides N.C."/>
        </authorList>
    </citation>
    <scope>NUCLEOTIDE SEQUENCE [LARGE SCALE GENOMIC DNA]</scope>
    <source>
        <strain evidence="12">ATCC 33309 / DSM 7299 / CCUG 15893 / LMG 7604 / NCTC 12251 / CI</strain>
    </source>
</reference>
<dbReference type="Gene3D" id="1.20.1600.10">
    <property type="entry name" value="Outer membrane efflux proteins (OEP)"/>
    <property type="match status" value="1"/>
</dbReference>
<comment type="similarity">
    <text evidence="2 9">Belongs to the outer membrane factor (OMF) (TC 1.B.17) family.</text>
</comment>
<feature type="transmembrane region" description="Helical" evidence="10">
    <location>
        <begin position="12"/>
        <end position="32"/>
    </location>
</feature>
<keyword evidence="3 9" id="KW-1134">Transmembrane beta strand</keyword>
<evidence type="ECO:0000256" key="10">
    <source>
        <dbReference type="SAM" id="Phobius"/>
    </source>
</evidence>
<evidence type="ECO:0000256" key="9">
    <source>
        <dbReference type="RuleBase" id="RU362097"/>
    </source>
</evidence>
<dbReference type="Proteomes" id="UP000000939">
    <property type="component" value="Chromosome"/>
</dbReference>
<evidence type="ECO:0000256" key="3">
    <source>
        <dbReference type="ARBA" id="ARBA00022452"/>
    </source>
</evidence>
<dbReference type="InterPro" id="IPR003423">
    <property type="entry name" value="OMP_efflux"/>
</dbReference>
<keyword evidence="4 9" id="KW-0812">Transmembrane</keyword>
<keyword evidence="12" id="KW-1185">Reference proteome</keyword>
<sequence length="495" mass="55456" precursor="true">MNDKNTNLLSKYLKTIMTITTLSIMINGCALLPGEKELIKPNTISKYKSKESFDNKIKTQWPKESWWKVYGDKQLNELISEALKDSPNMISAMARLNEADAYTQVTKSTNLPQISANAQVTKEKRSYNYITPRSVTPKGWNDYGQATLNFSWELDFWGKNRATIAASISNVEAMKAELAQTRLTLSSAIASNYAQLARLYANMDELKEYLIVQNKLLTLLNQRYENGLENKSTVDDAKSLLANAQGDVLSLDEQISLQKNKIAALMGAGPDRGLKITRPTIDFYKIKFGLPDDLAVNLLGRRPDIMAARMQVESKEYLIKEKKAEFYPNINLSAFIGLQSLGLNLLHEKDSYMGSVGPAISLPIFSAGRLKGDLRRNKSIYEQAVANYNQTITQALKEVADAGTSQKSLAKQIFRSLEALNSSKEAYEIKTKRYEGGLSNYLEVLYSQENLINAKRNFINQKSRALTLDIALKYALGGGYNQKLPMNEKGNNNGK</sequence>
<evidence type="ECO:0000313" key="11">
    <source>
        <dbReference type="EMBL" id="ADG93934.1"/>
    </source>
</evidence>
<dbReference type="PANTHER" id="PTHR30203">
    <property type="entry name" value="OUTER MEMBRANE CATION EFFLUX PROTEIN"/>
    <property type="match status" value="1"/>
</dbReference>
<evidence type="ECO:0000256" key="1">
    <source>
        <dbReference type="ARBA" id="ARBA00004370"/>
    </source>
</evidence>
<dbReference type="eggNOG" id="COG1538">
    <property type="taxonomic scope" value="Bacteria"/>
</dbReference>
<dbReference type="NCBIfam" id="TIGR01845">
    <property type="entry name" value="outer_NodT"/>
    <property type="match status" value="1"/>
</dbReference>